<evidence type="ECO:0000313" key="2">
    <source>
        <dbReference type="EMBL" id="BAD16086.1"/>
    </source>
</evidence>
<proteinExistence type="predicted"/>
<evidence type="ECO:0000256" key="1">
    <source>
        <dbReference type="SAM" id="MobiDB-lite"/>
    </source>
</evidence>
<dbReference type="AlphaFoldDB" id="Q6Z338"/>
<dbReference type="EMBL" id="AP005284">
    <property type="protein sequence ID" value="BAD16086.1"/>
    <property type="molecule type" value="Genomic_DNA"/>
</dbReference>
<reference evidence="3" key="2">
    <citation type="journal article" date="2008" name="Nucleic Acids Res.">
        <title>The rice annotation project database (RAP-DB): 2008 update.</title>
        <authorList>
            <consortium name="The rice annotation project (RAP)"/>
        </authorList>
    </citation>
    <scope>GENOME REANNOTATION</scope>
    <source>
        <strain evidence="3">cv. Nipponbare</strain>
    </source>
</reference>
<organism evidence="2 3">
    <name type="scientific">Oryza sativa subsp. japonica</name>
    <name type="common">Rice</name>
    <dbReference type="NCBI Taxonomy" id="39947"/>
    <lineage>
        <taxon>Eukaryota</taxon>
        <taxon>Viridiplantae</taxon>
        <taxon>Streptophyta</taxon>
        <taxon>Embryophyta</taxon>
        <taxon>Tracheophyta</taxon>
        <taxon>Spermatophyta</taxon>
        <taxon>Magnoliopsida</taxon>
        <taxon>Liliopsida</taxon>
        <taxon>Poales</taxon>
        <taxon>Poaceae</taxon>
        <taxon>BOP clade</taxon>
        <taxon>Oryzoideae</taxon>
        <taxon>Oryzeae</taxon>
        <taxon>Oryzinae</taxon>
        <taxon>Oryza</taxon>
        <taxon>Oryza sativa</taxon>
    </lineage>
</organism>
<evidence type="ECO:0000313" key="3">
    <source>
        <dbReference type="Proteomes" id="UP000000763"/>
    </source>
</evidence>
<accession>Q6Z338</accession>
<gene>
    <name evidence="2" type="primary">B1121A12.22</name>
</gene>
<dbReference type="Proteomes" id="UP000000763">
    <property type="component" value="Chromosome 2"/>
</dbReference>
<name>Q6Z338_ORYSJ</name>
<sequence length="88" mass="9277">MLVSRVTSDCNQASRINLLEVMERGSPDISWLAALASLLARFCKGSRAEGDDGDDDGPAAAGDHGATPRQMASASAKHFSSAHKIKFC</sequence>
<protein>
    <submittedName>
        <fullName evidence="2">Uncharacterized protein</fullName>
    </submittedName>
</protein>
<feature type="region of interest" description="Disordered" evidence="1">
    <location>
        <begin position="47"/>
        <end position="88"/>
    </location>
</feature>
<reference evidence="3" key="1">
    <citation type="journal article" date="2005" name="Nature">
        <title>The map-based sequence of the rice genome.</title>
        <authorList>
            <consortium name="International rice genome sequencing project (IRGSP)"/>
            <person name="Matsumoto T."/>
            <person name="Wu J."/>
            <person name="Kanamori H."/>
            <person name="Katayose Y."/>
            <person name="Fujisawa M."/>
            <person name="Namiki N."/>
            <person name="Mizuno H."/>
            <person name="Yamamoto K."/>
            <person name="Antonio B.A."/>
            <person name="Baba T."/>
            <person name="Sakata K."/>
            <person name="Nagamura Y."/>
            <person name="Aoki H."/>
            <person name="Arikawa K."/>
            <person name="Arita K."/>
            <person name="Bito T."/>
            <person name="Chiden Y."/>
            <person name="Fujitsuka N."/>
            <person name="Fukunaka R."/>
            <person name="Hamada M."/>
            <person name="Harada C."/>
            <person name="Hayashi A."/>
            <person name="Hijishita S."/>
            <person name="Honda M."/>
            <person name="Hosokawa S."/>
            <person name="Ichikawa Y."/>
            <person name="Idonuma A."/>
            <person name="Iijima M."/>
            <person name="Ikeda M."/>
            <person name="Ikeno M."/>
            <person name="Ito K."/>
            <person name="Ito S."/>
            <person name="Ito T."/>
            <person name="Ito Y."/>
            <person name="Ito Y."/>
            <person name="Iwabuchi A."/>
            <person name="Kamiya K."/>
            <person name="Karasawa W."/>
            <person name="Kurita K."/>
            <person name="Katagiri S."/>
            <person name="Kikuta A."/>
            <person name="Kobayashi H."/>
            <person name="Kobayashi N."/>
            <person name="Machita K."/>
            <person name="Maehara T."/>
            <person name="Masukawa M."/>
            <person name="Mizubayashi T."/>
            <person name="Mukai Y."/>
            <person name="Nagasaki H."/>
            <person name="Nagata Y."/>
            <person name="Naito S."/>
            <person name="Nakashima M."/>
            <person name="Nakama Y."/>
            <person name="Nakamichi Y."/>
            <person name="Nakamura M."/>
            <person name="Meguro A."/>
            <person name="Negishi M."/>
            <person name="Ohta I."/>
            <person name="Ohta T."/>
            <person name="Okamoto M."/>
            <person name="Ono N."/>
            <person name="Saji S."/>
            <person name="Sakaguchi M."/>
            <person name="Sakai K."/>
            <person name="Shibata M."/>
            <person name="Shimokawa T."/>
            <person name="Song J."/>
            <person name="Takazaki Y."/>
            <person name="Terasawa K."/>
            <person name="Tsugane M."/>
            <person name="Tsuji K."/>
            <person name="Ueda S."/>
            <person name="Waki K."/>
            <person name="Yamagata H."/>
            <person name="Yamamoto M."/>
            <person name="Yamamoto S."/>
            <person name="Yamane H."/>
            <person name="Yoshiki S."/>
            <person name="Yoshihara R."/>
            <person name="Yukawa K."/>
            <person name="Zhong H."/>
            <person name="Yano M."/>
            <person name="Yuan Q."/>
            <person name="Ouyang S."/>
            <person name="Liu J."/>
            <person name="Jones K.M."/>
            <person name="Gansberger K."/>
            <person name="Moffat K."/>
            <person name="Hill J."/>
            <person name="Bera J."/>
            <person name="Fadrosh D."/>
            <person name="Jin S."/>
            <person name="Johri S."/>
            <person name="Kim M."/>
            <person name="Overton L."/>
            <person name="Reardon M."/>
            <person name="Tsitrin T."/>
            <person name="Vuong H."/>
            <person name="Weaver B."/>
            <person name="Ciecko A."/>
            <person name="Tallon L."/>
            <person name="Jackson J."/>
            <person name="Pai G."/>
            <person name="Aken S.V."/>
            <person name="Utterback T."/>
            <person name="Reidmuller S."/>
            <person name="Feldblyum T."/>
            <person name="Hsiao J."/>
            <person name="Zismann V."/>
            <person name="Iobst S."/>
            <person name="de Vazeille A.R."/>
            <person name="Buell C.R."/>
            <person name="Ying K."/>
            <person name="Li Y."/>
            <person name="Lu T."/>
            <person name="Huang Y."/>
            <person name="Zhao Q."/>
            <person name="Feng Q."/>
            <person name="Zhang L."/>
            <person name="Zhu J."/>
            <person name="Weng Q."/>
            <person name="Mu J."/>
            <person name="Lu Y."/>
            <person name="Fan D."/>
            <person name="Liu Y."/>
            <person name="Guan J."/>
            <person name="Zhang Y."/>
            <person name="Yu S."/>
            <person name="Liu X."/>
            <person name="Zhang Y."/>
            <person name="Hong G."/>
            <person name="Han B."/>
            <person name="Choisne N."/>
            <person name="Demange N."/>
            <person name="Orjeda G."/>
            <person name="Samain S."/>
            <person name="Cattolico L."/>
            <person name="Pelletier E."/>
            <person name="Couloux A."/>
            <person name="Segurens B."/>
            <person name="Wincker P."/>
            <person name="D'Hont A."/>
            <person name="Scarpelli C."/>
            <person name="Weissenbach J."/>
            <person name="Salanoubat M."/>
            <person name="Quetier F."/>
            <person name="Yu Y."/>
            <person name="Kim H.R."/>
            <person name="Rambo T."/>
            <person name="Currie J."/>
            <person name="Collura K."/>
            <person name="Luo M."/>
            <person name="Yang T."/>
            <person name="Ammiraju J.S.S."/>
            <person name="Engler F."/>
            <person name="Soderlund C."/>
            <person name="Wing R.A."/>
            <person name="Palmer L.E."/>
            <person name="de la Bastide M."/>
            <person name="Spiegel L."/>
            <person name="Nascimento L."/>
            <person name="Zutavern T."/>
            <person name="O'Shaughnessy A."/>
            <person name="Dike S."/>
            <person name="Dedhia N."/>
            <person name="Preston R."/>
            <person name="Balija V."/>
            <person name="McCombie W.R."/>
            <person name="Chow T."/>
            <person name="Chen H."/>
            <person name="Chung M."/>
            <person name="Chen C."/>
            <person name="Shaw J."/>
            <person name="Wu H."/>
            <person name="Hsiao K."/>
            <person name="Chao Y."/>
            <person name="Chu M."/>
            <person name="Cheng C."/>
            <person name="Hour A."/>
            <person name="Lee P."/>
            <person name="Lin S."/>
            <person name="Lin Y."/>
            <person name="Liou J."/>
            <person name="Liu S."/>
            <person name="Hsing Y."/>
            <person name="Raghuvanshi S."/>
            <person name="Mohanty A."/>
            <person name="Bharti A.K."/>
            <person name="Gaur A."/>
            <person name="Gupta V."/>
            <person name="Kumar D."/>
            <person name="Ravi V."/>
            <person name="Vij S."/>
            <person name="Kapur A."/>
            <person name="Khurana P."/>
            <person name="Khurana P."/>
            <person name="Khurana J.P."/>
            <person name="Tyagi A.K."/>
            <person name="Gaikwad K."/>
            <person name="Singh A."/>
            <person name="Dalal V."/>
            <person name="Srivastava S."/>
            <person name="Dixit A."/>
            <person name="Pal A.K."/>
            <person name="Ghazi I.A."/>
            <person name="Yadav M."/>
            <person name="Pandit A."/>
            <person name="Bhargava A."/>
            <person name="Sureshbabu K."/>
            <person name="Batra K."/>
            <person name="Sharma T.R."/>
            <person name="Mohapatra T."/>
            <person name="Singh N.K."/>
            <person name="Messing J."/>
            <person name="Nelson A.B."/>
            <person name="Fuks G."/>
            <person name="Kavchok S."/>
            <person name="Keizer G."/>
            <person name="Linton E."/>
            <person name="Llaca V."/>
            <person name="Song R."/>
            <person name="Tanyolac B."/>
            <person name="Young S."/>
            <person name="Ho-Il K."/>
            <person name="Hahn J.H."/>
            <person name="Sangsakoo G."/>
            <person name="Vanavichit A."/>
            <person name="de Mattos Luiz.A.T."/>
            <person name="Zimmer P.D."/>
            <person name="Malone G."/>
            <person name="Dellagostin O."/>
            <person name="de Oliveira A.C."/>
            <person name="Bevan M."/>
            <person name="Bancroft I."/>
            <person name="Minx P."/>
            <person name="Cordum H."/>
            <person name="Wilson R."/>
            <person name="Cheng Z."/>
            <person name="Jin W."/>
            <person name="Jiang J."/>
            <person name="Leong S.A."/>
            <person name="Iwama H."/>
            <person name="Gojobori T."/>
            <person name="Itoh T."/>
            <person name="Niimura Y."/>
            <person name="Fujii Y."/>
            <person name="Habara T."/>
            <person name="Sakai H."/>
            <person name="Sato Y."/>
            <person name="Wilson G."/>
            <person name="Kumar K."/>
            <person name="McCouch S."/>
            <person name="Juretic N."/>
            <person name="Hoen D."/>
            <person name="Wright S."/>
            <person name="Bruskiewich R."/>
            <person name="Bureau T."/>
            <person name="Miyao A."/>
            <person name="Hirochika H."/>
            <person name="Nishikawa T."/>
            <person name="Kadowaki K."/>
            <person name="Sugiura M."/>
            <person name="Burr B."/>
            <person name="Sasaki T."/>
        </authorList>
    </citation>
    <scope>NUCLEOTIDE SEQUENCE [LARGE SCALE GENOMIC DNA]</scope>
    <source>
        <strain evidence="3">cv. Nipponbare</strain>
    </source>
</reference>